<feature type="transmembrane region" description="Helical" evidence="1">
    <location>
        <begin position="155"/>
        <end position="176"/>
    </location>
</feature>
<keyword evidence="1" id="KW-0472">Membrane</keyword>
<keyword evidence="1" id="KW-1133">Transmembrane helix</keyword>
<dbReference type="AlphaFoldDB" id="A0AAW0E4E1"/>
<dbReference type="Proteomes" id="UP001383192">
    <property type="component" value="Unassembled WGS sequence"/>
</dbReference>
<reference evidence="2 3" key="1">
    <citation type="submission" date="2024-01" db="EMBL/GenBank/DDBJ databases">
        <title>A draft genome for a cacao thread blight-causing isolate of Paramarasmius palmivorus.</title>
        <authorList>
            <person name="Baruah I.K."/>
            <person name="Bukari Y."/>
            <person name="Amoako-Attah I."/>
            <person name="Meinhardt L.W."/>
            <person name="Bailey B.A."/>
            <person name="Cohen S.P."/>
        </authorList>
    </citation>
    <scope>NUCLEOTIDE SEQUENCE [LARGE SCALE GENOMIC DNA]</scope>
    <source>
        <strain evidence="2 3">GH-12</strain>
    </source>
</reference>
<feature type="transmembrane region" description="Helical" evidence="1">
    <location>
        <begin position="188"/>
        <end position="209"/>
    </location>
</feature>
<feature type="transmembrane region" description="Helical" evidence="1">
    <location>
        <begin position="391"/>
        <end position="412"/>
    </location>
</feature>
<comment type="caution">
    <text evidence="2">The sequence shown here is derived from an EMBL/GenBank/DDBJ whole genome shotgun (WGS) entry which is preliminary data.</text>
</comment>
<name>A0AAW0E4E1_9AGAR</name>
<keyword evidence="1" id="KW-0812">Transmembrane</keyword>
<accession>A0AAW0E4E1</accession>
<dbReference type="EMBL" id="JAYKXP010000004">
    <property type="protein sequence ID" value="KAK7058837.1"/>
    <property type="molecule type" value="Genomic_DNA"/>
</dbReference>
<sequence>MVPTPTVPGPLDIRQTSPSDFPVFAAPNTAPTPCCPPNEVVIALSTSILIPDYSRFYQTPIQDFRGPTYAALGDGSLVTAALMHDIFSANIMLSLLVLLTTIFLRNTFVSGSYLRRTKVRRKVLFYMLFVSQVVACIGTIPQIFSFFKGNLDCSILIYTTNIAASISLSILMTGILGYKAYKCLENSMIVYGILVLFLIGSSVAMILDITHIQGIQRISGSCSRSGDLLFVRVYLIVQFAQSLFLSCCFLYAVWKSHGSPTVRGRISITLSMDGDLDVTDLQRFGRRGWLDYDPAKEQKLCVIISKSPKSRIRQYSSYDIFSRLRAFLFRRPLMAPSRPQSSMGEHLLADGIIKEAQETHRCVSPVVSSHSRISQFIPNMQLFRQVIKDELCYTALITTTYVIFAVLSVIGSNFGNDIPVIGWIGLSCELFLAPSFHD</sequence>
<evidence type="ECO:0000313" key="3">
    <source>
        <dbReference type="Proteomes" id="UP001383192"/>
    </source>
</evidence>
<evidence type="ECO:0000256" key="1">
    <source>
        <dbReference type="SAM" id="Phobius"/>
    </source>
</evidence>
<feature type="transmembrane region" description="Helical" evidence="1">
    <location>
        <begin position="229"/>
        <end position="254"/>
    </location>
</feature>
<protein>
    <submittedName>
        <fullName evidence="2">Uncharacterized protein</fullName>
    </submittedName>
</protein>
<feature type="transmembrane region" description="Helical" evidence="1">
    <location>
        <begin position="124"/>
        <end position="143"/>
    </location>
</feature>
<keyword evidence="3" id="KW-1185">Reference proteome</keyword>
<evidence type="ECO:0000313" key="2">
    <source>
        <dbReference type="EMBL" id="KAK7058837.1"/>
    </source>
</evidence>
<proteinExistence type="predicted"/>
<organism evidence="2 3">
    <name type="scientific">Paramarasmius palmivorus</name>
    <dbReference type="NCBI Taxonomy" id="297713"/>
    <lineage>
        <taxon>Eukaryota</taxon>
        <taxon>Fungi</taxon>
        <taxon>Dikarya</taxon>
        <taxon>Basidiomycota</taxon>
        <taxon>Agaricomycotina</taxon>
        <taxon>Agaricomycetes</taxon>
        <taxon>Agaricomycetidae</taxon>
        <taxon>Agaricales</taxon>
        <taxon>Marasmiineae</taxon>
        <taxon>Marasmiaceae</taxon>
        <taxon>Paramarasmius</taxon>
    </lineage>
</organism>
<gene>
    <name evidence="2" type="ORF">VNI00_001461</name>
</gene>
<feature type="transmembrane region" description="Helical" evidence="1">
    <location>
        <begin position="86"/>
        <end position="104"/>
    </location>
</feature>